<comment type="caution">
    <text evidence="2">The sequence shown here is derived from an EMBL/GenBank/DDBJ whole genome shotgun (WGS) entry which is preliminary data.</text>
</comment>
<dbReference type="AlphaFoldDB" id="A0A815VD23"/>
<organism evidence="2 3">
    <name type="scientific">Adineta ricciae</name>
    <name type="common">Rotifer</name>
    <dbReference type="NCBI Taxonomy" id="249248"/>
    <lineage>
        <taxon>Eukaryota</taxon>
        <taxon>Metazoa</taxon>
        <taxon>Spiralia</taxon>
        <taxon>Gnathifera</taxon>
        <taxon>Rotifera</taxon>
        <taxon>Eurotatoria</taxon>
        <taxon>Bdelloidea</taxon>
        <taxon>Adinetida</taxon>
        <taxon>Adinetidae</taxon>
        <taxon>Adineta</taxon>
    </lineage>
</organism>
<feature type="compositionally biased region" description="Low complexity" evidence="1">
    <location>
        <begin position="13"/>
        <end position="23"/>
    </location>
</feature>
<protein>
    <recommendedName>
        <fullName evidence="4">FLYWCH-type domain-containing protein</fullName>
    </recommendedName>
</protein>
<gene>
    <name evidence="2" type="ORF">EDS130_LOCUS44249</name>
</gene>
<reference evidence="2" key="1">
    <citation type="submission" date="2021-02" db="EMBL/GenBank/DDBJ databases">
        <authorList>
            <person name="Nowell W R."/>
        </authorList>
    </citation>
    <scope>NUCLEOTIDE SEQUENCE</scope>
</reference>
<evidence type="ECO:0000313" key="3">
    <source>
        <dbReference type="Proteomes" id="UP000663852"/>
    </source>
</evidence>
<evidence type="ECO:0000256" key="1">
    <source>
        <dbReference type="SAM" id="MobiDB-lite"/>
    </source>
</evidence>
<evidence type="ECO:0000313" key="2">
    <source>
        <dbReference type="EMBL" id="CAF1526570.1"/>
    </source>
</evidence>
<dbReference type="EMBL" id="CAJNOJ010000826">
    <property type="protein sequence ID" value="CAF1526570.1"/>
    <property type="molecule type" value="Genomic_DNA"/>
</dbReference>
<proteinExistence type="predicted"/>
<sequence length="100" mass="11179">MDMDDFVIIDEASSSSSSSSSSSKPSIGKTISNKRKSMVTVDGFQFQLKNFNKAKTMKFWRCANRLCNVILHTNPSDEFVKFSKNKSDQSHLPNPAALEI</sequence>
<accession>A0A815VD23</accession>
<dbReference type="Gene3D" id="2.20.25.240">
    <property type="match status" value="1"/>
</dbReference>
<name>A0A815VD23_ADIRI</name>
<feature type="region of interest" description="Disordered" evidence="1">
    <location>
        <begin position="9"/>
        <end position="32"/>
    </location>
</feature>
<dbReference type="Proteomes" id="UP000663852">
    <property type="component" value="Unassembled WGS sequence"/>
</dbReference>
<dbReference type="OrthoDB" id="10057504at2759"/>
<evidence type="ECO:0008006" key="4">
    <source>
        <dbReference type="Google" id="ProtNLM"/>
    </source>
</evidence>